<evidence type="ECO:0000313" key="1">
    <source>
        <dbReference type="EMBL" id="MDG6895033.1"/>
    </source>
</evidence>
<comment type="caution">
    <text evidence="1">The sequence shown here is derived from an EMBL/GenBank/DDBJ whole genome shotgun (WGS) entry which is preliminary data.</text>
</comment>
<dbReference type="Pfam" id="PF07409">
    <property type="entry name" value="GP46"/>
    <property type="match status" value="1"/>
</dbReference>
<reference evidence="1" key="1">
    <citation type="submission" date="2016-03" db="EMBL/GenBank/DDBJ databases">
        <title>Co-evolution between Pasteurellaceae and their hosts.</title>
        <authorList>
            <person name="Hansen M.J."/>
            <person name="Bojesen A.M."/>
            <person name="Planet P."/>
        </authorList>
    </citation>
    <scope>NUCLEOTIDE SEQUENCE</scope>
    <source>
        <strain evidence="1">146/S8/89</strain>
    </source>
</reference>
<accession>A0A9X4SLG9</accession>
<evidence type="ECO:0008006" key="3">
    <source>
        <dbReference type="Google" id="ProtNLM"/>
    </source>
</evidence>
<dbReference type="RefSeq" id="WP_279572470.1">
    <property type="nucleotide sequence ID" value="NZ_LWID01000001.1"/>
</dbReference>
<sequence>MDRELNTATGDYNGQNTTSLQNTVYIRLTTPLGSWWANPALGSLLHTLPREKDVERVGLLAQQYAEEALQPLLDDKRVKTLLVTYQQPKNGWLLLFIEVTDNRGEHYQFQHPVKVI</sequence>
<dbReference type="SUPFAM" id="SSF160719">
    <property type="entry name" value="gpW/gp25-like"/>
    <property type="match status" value="1"/>
</dbReference>
<protein>
    <recommendedName>
        <fullName evidence="3">Phage gp46-like protein</fullName>
    </recommendedName>
</protein>
<dbReference type="EMBL" id="LWID01000001">
    <property type="protein sequence ID" value="MDG6895033.1"/>
    <property type="molecule type" value="Genomic_DNA"/>
</dbReference>
<dbReference type="Gene3D" id="3.10.450.40">
    <property type="match status" value="1"/>
</dbReference>
<keyword evidence="2" id="KW-1185">Reference proteome</keyword>
<gene>
    <name evidence="1" type="ORF">A6A20_05180</name>
</gene>
<name>A0A9X4SLG9_9PAST</name>
<dbReference type="Proteomes" id="UP001155500">
    <property type="component" value="Unassembled WGS sequence"/>
</dbReference>
<evidence type="ECO:0000313" key="2">
    <source>
        <dbReference type="Proteomes" id="UP001155500"/>
    </source>
</evidence>
<dbReference type="AlphaFoldDB" id="A0A9X4SLG9"/>
<organism evidence="1 2">
    <name type="scientific">Volucribacter amazonae</name>
    <dbReference type="NCBI Taxonomy" id="256731"/>
    <lineage>
        <taxon>Bacteria</taxon>
        <taxon>Pseudomonadati</taxon>
        <taxon>Pseudomonadota</taxon>
        <taxon>Gammaproteobacteria</taxon>
        <taxon>Pasteurellales</taxon>
        <taxon>Pasteurellaceae</taxon>
        <taxon>Volucribacter</taxon>
    </lineage>
</organism>
<proteinExistence type="predicted"/>
<dbReference type="InterPro" id="IPR010877">
    <property type="entry name" value="Phage_Mu_Gp46"/>
</dbReference>